<reference evidence="1 2" key="1">
    <citation type="journal article" date="2019" name="Nat. Ecol. Evol.">
        <title>Megaphylogeny resolves global patterns of mushroom evolution.</title>
        <authorList>
            <person name="Varga T."/>
            <person name="Krizsan K."/>
            <person name="Foldi C."/>
            <person name="Dima B."/>
            <person name="Sanchez-Garcia M."/>
            <person name="Sanchez-Ramirez S."/>
            <person name="Szollosi G.J."/>
            <person name="Szarkandi J.G."/>
            <person name="Papp V."/>
            <person name="Albert L."/>
            <person name="Andreopoulos W."/>
            <person name="Angelini C."/>
            <person name="Antonin V."/>
            <person name="Barry K.W."/>
            <person name="Bougher N.L."/>
            <person name="Buchanan P."/>
            <person name="Buyck B."/>
            <person name="Bense V."/>
            <person name="Catcheside P."/>
            <person name="Chovatia M."/>
            <person name="Cooper J."/>
            <person name="Damon W."/>
            <person name="Desjardin D."/>
            <person name="Finy P."/>
            <person name="Geml J."/>
            <person name="Haridas S."/>
            <person name="Hughes K."/>
            <person name="Justo A."/>
            <person name="Karasinski D."/>
            <person name="Kautmanova I."/>
            <person name="Kiss B."/>
            <person name="Kocsube S."/>
            <person name="Kotiranta H."/>
            <person name="LaButti K.M."/>
            <person name="Lechner B.E."/>
            <person name="Liimatainen K."/>
            <person name="Lipzen A."/>
            <person name="Lukacs Z."/>
            <person name="Mihaltcheva S."/>
            <person name="Morgado L.N."/>
            <person name="Niskanen T."/>
            <person name="Noordeloos M.E."/>
            <person name="Ohm R.A."/>
            <person name="Ortiz-Santana B."/>
            <person name="Ovrebo C."/>
            <person name="Racz N."/>
            <person name="Riley R."/>
            <person name="Savchenko A."/>
            <person name="Shiryaev A."/>
            <person name="Soop K."/>
            <person name="Spirin V."/>
            <person name="Szebenyi C."/>
            <person name="Tomsovsky M."/>
            <person name="Tulloss R.E."/>
            <person name="Uehling J."/>
            <person name="Grigoriev I.V."/>
            <person name="Vagvolgyi C."/>
            <person name="Papp T."/>
            <person name="Martin F.M."/>
            <person name="Miettinen O."/>
            <person name="Hibbett D.S."/>
            <person name="Nagy L.G."/>
        </authorList>
    </citation>
    <scope>NUCLEOTIDE SEQUENCE [LARGE SCALE GENOMIC DNA]</scope>
    <source>
        <strain evidence="1 2">NL-1719</strain>
    </source>
</reference>
<proteinExistence type="predicted"/>
<evidence type="ECO:0000313" key="1">
    <source>
        <dbReference type="EMBL" id="TFK72487.1"/>
    </source>
</evidence>
<gene>
    <name evidence="1" type="ORF">BDN72DRAFT_763362</name>
</gene>
<name>A0ACD3B693_9AGAR</name>
<protein>
    <submittedName>
        <fullName evidence="1">Cytochrome P450</fullName>
    </submittedName>
</protein>
<dbReference type="EMBL" id="ML208285">
    <property type="protein sequence ID" value="TFK72487.1"/>
    <property type="molecule type" value="Genomic_DNA"/>
</dbReference>
<sequence length="531" mass="60370">MNFIENLNWPAILVALTAVLVISRVNHFMSGLKAVNHLVGPRVPFAPLSVPGVLVPTTWWNPGLFYIWHWRNHFYKTWGSENVAFVPWLSGRPTLMVTNLDVARQVTLGAHRSSWEKPVDQSQALLMFGMNLVAAEGEQWRKHRRIAGPAFTNELYQMAWQETYNLYNEMIEEEGLSAKDAFEAPVVQNLTFKLALSVIGNCGFGFNFRWAEPPFSPDGTLSIQEAMRTVSEWHALDVFCPKWVTKLPVPQFKKYRAACDKLMDFMRAQVVERREIINGGSQLKGDVFTMLVKANEDEEEKLQLDDEELIGNVFVMLLAGHETTAHTLAATLGFLAIHDEIQEDVHEEVMSVFGRRDPVTSLFLVFNDFTKLEKVVSVFYEALRLFPAGFVLIRRATEDTVLQVPNPVGQEGTTSVPIQKGTDAIVDMIGIQNNTRYFDEPEKFKPQRWYGISNESESFSAFSVGPRACIGRKFATLEAVCFIACLMRDWKVEPLLNSGETKEEWKKRVVDAKMVLTLGVKDVPLRFVRRK</sequence>
<keyword evidence="2" id="KW-1185">Reference proteome</keyword>
<organism evidence="1 2">
    <name type="scientific">Pluteus cervinus</name>
    <dbReference type="NCBI Taxonomy" id="181527"/>
    <lineage>
        <taxon>Eukaryota</taxon>
        <taxon>Fungi</taxon>
        <taxon>Dikarya</taxon>
        <taxon>Basidiomycota</taxon>
        <taxon>Agaricomycotina</taxon>
        <taxon>Agaricomycetes</taxon>
        <taxon>Agaricomycetidae</taxon>
        <taxon>Agaricales</taxon>
        <taxon>Pluteineae</taxon>
        <taxon>Pluteaceae</taxon>
        <taxon>Pluteus</taxon>
    </lineage>
</organism>
<dbReference type="Proteomes" id="UP000308600">
    <property type="component" value="Unassembled WGS sequence"/>
</dbReference>
<accession>A0ACD3B693</accession>
<evidence type="ECO:0000313" key="2">
    <source>
        <dbReference type="Proteomes" id="UP000308600"/>
    </source>
</evidence>